<proteinExistence type="predicted"/>
<dbReference type="RefSeq" id="XP_007740201.1">
    <property type="nucleotide sequence ID" value="XM_007742011.1"/>
</dbReference>
<accession>W9XWR1</accession>
<dbReference type="GO" id="GO:0006508">
    <property type="term" value="P:proteolysis"/>
    <property type="evidence" value="ECO:0007669"/>
    <property type="project" value="InterPro"/>
</dbReference>
<protein>
    <recommendedName>
        <fullName evidence="1">Peptidase A2 domain-containing protein</fullName>
    </recommendedName>
</protein>
<dbReference type="EMBL" id="AMGX01000002">
    <property type="protein sequence ID" value="EXJ74699.1"/>
    <property type="molecule type" value="Genomic_DNA"/>
</dbReference>
<comment type="caution">
    <text evidence="2">The sequence shown here is derived from an EMBL/GenBank/DDBJ whole genome shotgun (WGS) entry which is preliminary data.</text>
</comment>
<gene>
    <name evidence="2" type="ORF">A1O5_01393</name>
</gene>
<feature type="domain" description="Peptidase A2" evidence="1">
    <location>
        <begin position="1"/>
        <end position="35"/>
    </location>
</feature>
<sequence length="102" mass="11310">MDTGADLNVMTLERAELLGCGTVDQNSGTMLKGIGEKPTLSLGTVRIKFSLRCNSKERWVVFHLVHDLGGHQALLGVGLTMELKHLHRPRCMECERAMPRPV</sequence>
<dbReference type="GeneID" id="19186128"/>
<keyword evidence="3" id="KW-1185">Reference proteome</keyword>
<reference evidence="2 3" key="1">
    <citation type="submission" date="2013-03" db="EMBL/GenBank/DDBJ databases">
        <title>The Genome Sequence of Cladophialophora psammophila CBS 110553.</title>
        <authorList>
            <consortium name="The Broad Institute Genomics Platform"/>
            <person name="Cuomo C."/>
            <person name="de Hoog S."/>
            <person name="Gorbushina A."/>
            <person name="Walker B."/>
            <person name="Young S.K."/>
            <person name="Zeng Q."/>
            <person name="Gargeya S."/>
            <person name="Fitzgerald M."/>
            <person name="Haas B."/>
            <person name="Abouelleil A."/>
            <person name="Allen A.W."/>
            <person name="Alvarado L."/>
            <person name="Arachchi H.M."/>
            <person name="Berlin A.M."/>
            <person name="Chapman S.B."/>
            <person name="Gainer-Dewar J."/>
            <person name="Goldberg J."/>
            <person name="Griggs A."/>
            <person name="Gujja S."/>
            <person name="Hansen M."/>
            <person name="Howarth C."/>
            <person name="Imamovic A."/>
            <person name="Ireland A."/>
            <person name="Larimer J."/>
            <person name="McCowan C."/>
            <person name="Murphy C."/>
            <person name="Pearson M."/>
            <person name="Poon T.W."/>
            <person name="Priest M."/>
            <person name="Roberts A."/>
            <person name="Saif S."/>
            <person name="Shea T."/>
            <person name="Sisk P."/>
            <person name="Sykes S."/>
            <person name="Wortman J."/>
            <person name="Nusbaum C."/>
            <person name="Birren B."/>
        </authorList>
    </citation>
    <scope>NUCLEOTIDE SEQUENCE [LARGE SCALE GENOMIC DNA]</scope>
    <source>
        <strain evidence="2 3">CBS 110553</strain>
    </source>
</reference>
<dbReference type="InterPro" id="IPR001995">
    <property type="entry name" value="Peptidase_A2_cat"/>
</dbReference>
<dbReference type="OrthoDB" id="4156859at2759"/>
<dbReference type="PROSITE" id="PS50175">
    <property type="entry name" value="ASP_PROT_RETROV"/>
    <property type="match status" value="1"/>
</dbReference>
<dbReference type="GO" id="GO:0004190">
    <property type="term" value="F:aspartic-type endopeptidase activity"/>
    <property type="evidence" value="ECO:0007669"/>
    <property type="project" value="InterPro"/>
</dbReference>
<dbReference type="Proteomes" id="UP000019471">
    <property type="component" value="Unassembled WGS sequence"/>
</dbReference>
<evidence type="ECO:0000313" key="2">
    <source>
        <dbReference type="EMBL" id="EXJ74699.1"/>
    </source>
</evidence>
<dbReference type="AlphaFoldDB" id="W9XWR1"/>
<name>W9XWR1_9EURO</name>
<evidence type="ECO:0000259" key="1">
    <source>
        <dbReference type="PROSITE" id="PS50175"/>
    </source>
</evidence>
<dbReference type="HOGENOM" id="CLU_153998_0_0_1"/>
<organism evidence="2 3">
    <name type="scientific">Cladophialophora psammophila CBS 110553</name>
    <dbReference type="NCBI Taxonomy" id="1182543"/>
    <lineage>
        <taxon>Eukaryota</taxon>
        <taxon>Fungi</taxon>
        <taxon>Dikarya</taxon>
        <taxon>Ascomycota</taxon>
        <taxon>Pezizomycotina</taxon>
        <taxon>Eurotiomycetes</taxon>
        <taxon>Chaetothyriomycetidae</taxon>
        <taxon>Chaetothyriales</taxon>
        <taxon>Herpotrichiellaceae</taxon>
        <taxon>Cladophialophora</taxon>
    </lineage>
</organism>
<evidence type="ECO:0000313" key="3">
    <source>
        <dbReference type="Proteomes" id="UP000019471"/>
    </source>
</evidence>